<gene>
    <name evidence="2" type="ORF">ENU08_04390</name>
    <name evidence="1" type="ORF">ENU41_09020</name>
</gene>
<dbReference type="AlphaFoldDB" id="A0A7C4JJG4"/>
<dbReference type="EMBL" id="DTBD01000035">
    <property type="protein sequence ID" value="HGQ64464.1"/>
    <property type="molecule type" value="Genomic_DNA"/>
</dbReference>
<dbReference type="EMBL" id="DTCK01000048">
    <property type="protein sequence ID" value="HGQ36796.1"/>
    <property type="molecule type" value="Genomic_DNA"/>
</dbReference>
<organism evidence="2">
    <name type="scientific">Ignisphaera aggregans</name>
    <dbReference type="NCBI Taxonomy" id="334771"/>
    <lineage>
        <taxon>Archaea</taxon>
        <taxon>Thermoproteota</taxon>
        <taxon>Thermoprotei</taxon>
        <taxon>Desulfurococcales</taxon>
        <taxon>Desulfurococcaceae</taxon>
        <taxon>Ignisphaera</taxon>
    </lineage>
</organism>
<protein>
    <submittedName>
        <fullName evidence="2">Uncharacterized protein</fullName>
    </submittedName>
</protein>
<comment type="caution">
    <text evidence="2">The sequence shown here is derived from an EMBL/GenBank/DDBJ whole genome shotgun (WGS) entry which is preliminary data.</text>
</comment>
<sequence>MATQNCIKYVIKNVWYDTVDQPVIPIDFANECAEGIYVTVEVKALDGRILHHEKIRLKSSEKKSIELTLSYYGDVIITASAKLEKSSVFIALGEHKLKL</sequence>
<proteinExistence type="predicted"/>
<evidence type="ECO:0000313" key="1">
    <source>
        <dbReference type="EMBL" id="HGQ36796.1"/>
    </source>
</evidence>
<name>A0A7C4JJG4_9CREN</name>
<accession>A0A7C4JJG4</accession>
<reference evidence="2" key="1">
    <citation type="journal article" date="2020" name="mSystems">
        <title>Genome- and Community-Level Interaction Insights into Carbon Utilization and Element Cycling Functions of Hydrothermarchaeota in Hydrothermal Sediment.</title>
        <authorList>
            <person name="Zhou Z."/>
            <person name="Liu Y."/>
            <person name="Xu W."/>
            <person name="Pan J."/>
            <person name="Luo Z.H."/>
            <person name="Li M."/>
        </authorList>
    </citation>
    <scope>NUCLEOTIDE SEQUENCE [LARGE SCALE GENOMIC DNA]</scope>
    <source>
        <strain evidence="2">SpSt-637</strain>
        <strain evidence="1">SpSt-667</strain>
    </source>
</reference>
<evidence type="ECO:0000313" key="2">
    <source>
        <dbReference type="EMBL" id="HGQ64464.1"/>
    </source>
</evidence>